<dbReference type="NCBIfam" id="TIGR03930">
    <property type="entry name" value="WXG100_ESAT6"/>
    <property type="match status" value="1"/>
</dbReference>
<evidence type="ECO:0000313" key="4">
    <source>
        <dbReference type="Proteomes" id="UP001180845"/>
    </source>
</evidence>
<dbReference type="RefSeq" id="WP_310274094.1">
    <property type="nucleotide sequence ID" value="NZ_JAVDXW010000001.1"/>
</dbReference>
<comment type="caution">
    <text evidence="3">The sequence shown here is derived from an EMBL/GenBank/DDBJ whole genome shotgun (WGS) entry which is preliminary data.</text>
</comment>
<reference evidence="3" key="1">
    <citation type="submission" date="2023-07" db="EMBL/GenBank/DDBJ databases">
        <title>Sequencing the genomes of 1000 actinobacteria strains.</title>
        <authorList>
            <person name="Klenk H.-P."/>
        </authorList>
    </citation>
    <scope>NUCLEOTIDE SEQUENCE</scope>
    <source>
        <strain evidence="3">DSM 45977</strain>
    </source>
</reference>
<dbReference type="Proteomes" id="UP001180845">
    <property type="component" value="Unassembled WGS sequence"/>
</dbReference>
<feature type="region of interest" description="Disordered" evidence="2">
    <location>
        <begin position="76"/>
        <end position="103"/>
    </location>
</feature>
<dbReference type="InterPro" id="IPR010310">
    <property type="entry name" value="T7SS_ESAT-6-like"/>
</dbReference>
<name>A0AAE3ZEW4_9ACTN</name>
<dbReference type="InterPro" id="IPR036689">
    <property type="entry name" value="ESAT-6-like_sf"/>
</dbReference>
<keyword evidence="4" id="KW-1185">Reference proteome</keyword>
<accession>A0AAE3ZEW4</accession>
<evidence type="ECO:0000256" key="1">
    <source>
        <dbReference type="RuleBase" id="RU362001"/>
    </source>
</evidence>
<comment type="similarity">
    <text evidence="1">Belongs to the WXG100 family.</text>
</comment>
<evidence type="ECO:0000256" key="2">
    <source>
        <dbReference type="SAM" id="MobiDB-lite"/>
    </source>
</evidence>
<organism evidence="3 4">
    <name type="scientific">Haloactinomyces albus</name>
    <dbReference type="NCBI Taxonomy" id="1352928"/>
    <lineage>
        <taxon>Bacteria</taxon>
        <taxon>Bacillati</taxon>
        <taxon>Actinomycetota</taxon>
        <taxon>Actinomycetes</taxon>
        <taxon>Actinopolysporales</taxon>
        <taxon>Actinopolysporaceae</taxon>
        <taxon>Haloactinomyces</taxon>
    </lineage>
</organism>
<dbReference type="EMBL" id="JAVDXW010000001">
    <property type="protein sequence ID" value="MDR7302510.1"/>
    <property type="molecule type" value="Genomic_DNA"/>
</dbReference>
<dbReference type="Gene3D" id="1.10.287.1060">
    <property type="entry name" value="ESAT-6-like"/>
    <property type="match status" value="1"/>
</dbReference>
<sequence length="103" mass="11359">MSSFGTDADLMQKASGQVEEVRNNVDQAVNKLQSEIEPMIASWEGQAKRTFERLFMDFRENADTITSKLGELGENIGTSGREYTQRDEEQAAELGKIEGALGG</sequence>
<proteinExistence type="inferred from homology"/>
<protein>
    <recommendedName>
        <fullName evidence="1">ESAT-6-like protein</fullName>
    </recommendedName>
</protein>
<dbReference type="SUPFAM" id="SSF140453">
    <property type="entry name" value="EsxAB dimer-like"/>
    <property type="match status" value="1"/>
</dbReference>
<evidence type="ECO:0000313" key="3">
    <source>
        <dbReference type="EMBL" id="MDR7302510.1"/>
    </source>
</evidence>
<dbReference type="AlphaFoldDB" id="A0AAE3ZEW4"/>
<gene>
    <name evidence="3" type="ORF">JOF55_002691</name>
</gene>
<dbReference type="Pfam" id="PF06013">
    <property type="entry name" value="WXG100"/>
    <property type="match status" value="1"/>
</dbReference>